<proteinExistence type="predicted"/>
<dbReference type="Proteomes" id="UP000276437">
    <property type="component" value="Chromosome"/>
</dbReference>
<dbReference type="OrthoDB" id="9805309at2"/>
<dbReference type="Pfam" id="PF13443">
    <property type="entry name" value="HTH_26"/>
    <property type="match status" value="1"/>
</dbReference>
<dbReference type="Gene3D" id="1.10.260.40">
    <property type="entry name" value="lambda repressor-like DNA-binding domains"/>
    <property type="match status" value="1"/>
</dbReference>
<reference evidence="2 3" key="1">
    <citation type="journal article" date="2018" name="Int. J. Syst. Evol. Microbiol.">
        <title>Methylomusa anaerophila gen. nov., sp. nov., an anaerobic methanol-utilizing bacterium isolated from a microbial fuel cell.</title>
        <authorList>
            <person name="Amano N."/>
            <person name="Yamamuro A."/>
            <person name="Miyahara M."/>
            <person name="Kouzuma A."/>
            <person name="Abe T."/>
            <person name="Watanabe K."/>
        </authorList>
    </citation>
    <scope>NUCLEOTIDE SEQUENCE [LARGE SCALE GENOMIC DNA]</scope>
    <source>
        <strain evidence="2 3">MMFC1</strain>
    </source>
</reference>
<dbReference type="SUPFAM" id="SSF47413">
    <property type="entry name" value="lambda repressor-like DNA-binding domains"/>
    <property type="match status" value="1"/>
</dbReference>
<evidence type="ECO:0000259" key="1">
    <source>
        <dbReference type="SMART" id="SM00530"/>
    </source>
</evidence>
<dbReference type="CDD" id="cd00093">
    <property type="entry name" value="HTH_XRE"/>
    <property type="match status" value="1"/>
</dbReference>
<dbReference type="GO" id="GO:0003677">
    <property type="term" value="F:DNA binding"/>
    <property type="evidence" value="ECO:0007669"/>
    <property type="project" value="InterPro"/>
</dbReference>
<dbReference type="PANTHER" id="PTHR37301">
    <property type="entry name" value="DNA-BINDING PROTEIN-RELATED"/>
    <property type="match status" value="1"/>
</dbReference>
<name>A0A348AJ35_9FIRM</name>
<dbReference type="RefSeq" id="WP_126308147.1">
    <property type="nucleotide sequence ID" value="NZ_AP018449.1"/>
</dbReference>
<dbReference type="PANTHER" id="PTHR37301:SF1">
    <property type="entry name" value="DNA-BINDING PROTEIN"/>
    <property type="match status" value="1"/>
</dbReference>
<keyword evidence="3" id="KW-1185">Reference proteome</keyword>
<dbReference type="KEGG" id="mana:MAMMFC1_01751"/>
<evidence type="ECO:0000313" key="3">
    <source>
        <dbReference type="Proteomes" id="UP000276437"/>
    </source>
</evidence>
<protein>
    <recommendedName>
        <fullName evidence="1">HTH cro/C1-type domain-containing protein</fullName>
    </recommendedName>
</protein>
<sequence>MAIKYYKLLDMLQRQGISKGQFAQMAGLSSATVAKLSSHRPVNIEIIDRVCKTFNCQPGDILEYVPEKKEPQQ</sequence>
<dbReference type="SMART" id="SM00530">
    <property type="entry name" value="HTH_XRE"/>
    <property type="match status" value="1"/>
</dbReference>
<dbReference type="AlphaFoldDB" id="A0A348AJ35"/>
<accession>A0A348AJ35</accession>
<gene>
    <name evidence="2" type="ORF">MAMMFC1_01751</name>
</gene>
<dbReference type="InterPro" id="IPR010982">
    <property type="entry name" value="Lambda_DNA-bd_dom_sf"/>
</dbReference>
<dbReference type="InterPro" id="IPR001387">
    <property type="entry name" value="Cro/C1-type_HTH"/>
</dbReference>
<evidence type="ECO:0000313" key="2">
    <source>
        <dbReference type="EMBL" id="BBB91083.1"/>
    </source>
</evidence>
<dbReference type="EMBL" id="AP018449">
    <property type="protein sequence ID" value="BBB91083.1"/>
    <property type="molecule type" value="Genomic_DNA"/>
</dbReference>
<feature type="domain" description="HTH cro/C1-type" evidence="1">
    <location>
        <begin position="7"/>
        <end position="61"/>
    </location>
</feature>
<organism evidence="2 3">
    <name type="scientific">Methylomusa anaerophila</name>
    <dbReference type="NCBI Taxonomy" id="1930071"/>
    <lineage>
        <taxon>Bacteria</taxon>
        <taxon>Bacillati</taxon>
        <taxon>Bacillota</taxon>
        <taxon>Negativicutes</taxon>
        <taxon>Selenomonadales</taxon>
        <taxon>Sporomusaceae</taxon>
        <taxon>Methylomusa</taxon>
    </lineage>
</organism>